<comment type="caution">
    <text evidence="3">The sequence shown here is derived from an EMBL/GenBank/DDBJ whole genome shotgun (WGS) entry which is preliminary data.</text>
</comment>
<dbReference type="Gene3D" id="1.25.40.10">
    <property type="entry name" value="Tetratricopeptide repeat domain"/>
    <property type="match status" value="1"/>
</dbReference>
<feature type="repeat" description="PPR" evidence="2">
    <location>
        <begin position="47"/>
        <end position="81"/>
    </location>
</feature>
<reference evidence="3 4" key="1">
    <citation type="submission" date="2024-01" db="EMBL/GenBank/DDBJ databases">
        <title>The genomes of 5 underutilized Papilionoideae crops provide insights into root nodulation and disease resistanc.</title>
        <authorList>
            <person name="Yuan L."/>
        </authorList>
    </citation>
    <scope>NUCLEOTIDE SEQUENCE [LARGE SCALE GENOMIC DNA]</scope>
    <source>
        <strain evidence="3">ZHUSHIDOU_FW_LH</strain>
        <tissue evidence="3">Leaf</tissue>
    </source>
</reference>
<evidence type="ECO:0000313" key="3">
    <source>
        <dbReference type="EMBL" id="KAK7244428.1"/>
    </source>
</evidence>
<dbReference type="AlphaFoldDB" id="A0AAN9HT42"/>
<evidence type="ECO:0000256" key="1">
    <source>
        <dbReference type="ARBA" id="ARBA00022737"/>
    </source>
</evidence>
<keyword evidence="1" id="KW-0677">Repeat</keyword>
<sequence length="114" mass="12755">MYLPSPLYSLEHLLELLKLSADSKWLLFGKTIHAQLVTRNQTSKPIDITQVNSLINLYAKCGQISPARNLFDAMPVRNVVSWNALMTGYLHGGEHLEALLLFKNLVSSENACSQ</sequence>
<name>A0AAN9HT42_CROPI</name>
<protein>
    <recommendedName>
        <fullName evidence="5">Pentatricopeptide repeat protein</fullName>
    </recommendedName>
</protein>
<evidence type="ECO:0000313" key="4">
    <source>
        <dbReference type="Proteomes" id="UP001372338"/>
    </source>
</evidence>
<dbReference type="Pfam" id="PF01535">
    <property type="entry name" value="PPR"/>
    <property type="match status" value="2"/>
</dbReference>
<dbReference type="InterPro" id="IPR011990">
    <property type="entry name" value="TPR-like_helical_dom_sf"/>
</dbReference>
<dbReference type="Proteomes" id="UP001372338">
    <property type="component" value="Unassembled WGS sequence"/>
</dbReference>
<organism evidence="3 4">
    <name type="scientific">Crotalaria pallida</name>
    <name type="common">Smooth rattlebox</name>
    <name type="synonym">Crotalaria striata</name>
    <dbReference type="NCBI Taxonomy" id="3830"/>
    <lineage>
        <taxon>Eukaryota</taxon>
        <taxon>Viridiplantae</taxon>
        <taxon>Streptophyta</taxon>
        <taxon>Embryophyta</taxon>
        <taxon>Tracheophyta</taxon>
        <taxon>Spermatophyta</taxon>
        <taxon>Magnoliopsida</taxon>
        <taxon>eudicotyledons</taxon>
        <taxon>Gunneridae</taxon>
        <taxon>Pentapetalae</taxon>
        <taxon>rosids</taxon>
        <taxon>fabids</taxon>
        <taxon>Fabales</taxon>
        <taxon>Fabaceae</taxon>
        <taxon>Papilionoideae</taxon>
        <taxon>50 kb inversion clade</taxon>
        <taxon>genistoids sensu lato</taxon>
        <taxon>core genistoids</taxon>
        <taxon>Crotalarieae</taxon>
        <taxon>Crotalaria</taxon>
    </lineage>
</organism>
<dbReference type="InterPro" id="IPR002885">
    <property type="entry name" value="PPR_rpt"/>
</dbReference>
<dbReference type="EMBL" id="JAYWIO010000008">
    <property type="protein sequence ID" value="KAK7244428.1"/>
    <property type="molecule type" value="Genomic_DNA"/>
</dbReference>
<dbReference type="GO" id="GO:0003723">
    <property type="term" value="F:RNA binding"/>
    <property type="evidence" value="ECO:0007669"/>
    <property type="project" value="InterPro"/>
</dbReference>
<evidence type="ECO:0000256" key="2">
    <source>
        <dbReference type="PROSITE-ProRule" id="PRU00708"/>
    </source>
</evidence>
<dbReference type="NCBIfam" id="TIGR00756">
    <property type="entry name" value="PPR"/>
    <property type="match status" value="1"/>
</dbReference>
<proteinExistence type="predicted"/>
<evidence type="ECO:0008006" key="5">
    <source>
        <dbReference type="Google" id="ProtNLM"/>
    </source>
</evidence>
<dbReference type="InterPro" id="IPR046960">
    <property type="entry name" value="PPR_At4g14850-like_plant"/>
</dbReference>
<keyword evidence="4" id="KW-1185">Reference proteome</keyword>
<gene>
    <name evidence="3" type="ORF">RIF29_39249</name>
</gene>
<dbReference type="GO" id="GO:0009451">
    <property type="term" value="P:RNA modification"/>
    <property type="evidence" value="ECO:0007669"/>
    <property type="project" value="InterPro"/>
</dbReference>
<dbReference type="PROSITE" id="PS51375">
    <property type="entry name" value="PPR"/>
    <property type="match status" value="1"/>
</dbReference>
<accession>A0AAN9HT42</accession>
<dbReference type="PANTHER" id="PTHR47926">
    <property type="entry name" value="PENTATRICOPEPTIDE REPEAT-CONTAINING PROTEIN"/>
    <property type="match status" value="1"/>
</dbReference>